<evidence type="ECO:0000313" key="3">
    <source>
        <dbReference type="EMBL" id="GGB17842.1"/>
    </source>
</evidence>
<feature type="compositionally biased region" description="Basic and acidic residues" evidence="1">
    <location>
        <begin position="74"/>
        <end position="85"/>
    </location>
</feature>
<dbReference type="AlphaFoldDB" id="A0A916WPM6"/>
<name>A0A916WPM6_9ACTN</name>
<feature type="transmembrane region" description="Helical" evidence="2">
    <location>
        <begin position="28"/>
        <end position="48"/>
    </location>
</feature>
<reference evidence="3" key="1">
    <citation type="journal article" date="2014" name="Int. J. Syst. Evol. Microbiol.">
        <title>Complete genome sequence of Corynebacterium casei LMG S-19264T (=DSM 44701T), isolated from a smear-ripened cheese.</title>
        <authorList>
            <consortium name="US DOE Joint Genome Institute (JGI-PGF)"/>
            <person name="Walter F."/>
            <person name="Albersmeier A."/>
            <person name="Kalinowski J."/>
            <person name="Ruckert C."/>
        </authorList>
    </citation>
    <scope>NUCLEOTIDE SEQUENCE</scope>
    <source>
        <strain evidence="3">CGMCC 1.12827</strain>
    </source>
</reference>
<proteinExistence type="predicted"/>
<accession>A0A916WPM6</accession>
<keyword evidence="2" id="KW-0472">Membrane</keyword>
<organism evidence="3 4">
    <name type="scientific">Gordonia jinhuaensis</name>
    <dbReference type="NCBI Taxonomy" id="1517702"/>
    <lineage>
        <taxon>Bacteria</taxon>
        <taxon>Bacillati</taxon>
        <taxon>Actinomycetota</taxon>
        <taxon>Actinomycetes</taxon>
        <taxon>Mycobacteriales</taxon>
        <taxon>Gordoniaceae</taxon>
        <taxon>Gordonia</taxon>
    </lineage>
</organism>
<dbReference type="RefSeq" id="WP_229742060.1">
    <property type="nucleotide sequence ID" value="NZ_BMGC01000001.1"/>
</dbReference>
<dbReference type="Proteomes" id="UP000621454">
    <property type="component" value="Unassembled WGS sequence"/>
</dbReference>
<dbReference type="EMBL" id="BMGC01000001">
    <property type="protein sequence ID" value="GGB17842.1"/>
    <property type="molecule type" value="Genomic_DNA"/>
</dbReference>
<reference evidence="3" key="2">
    <citation type="submission" date="2020-09" db="EMBL/GenBank/DDBJ databases">
        <authorList>
            <person name="Sun Q."/>
            <person name="Zhou Y."/>
        </authorList>
    </citation>
    <scope>NUCLEOTIDE SEQUENCE</scope>
    <source>
        <strain evidence="3">CGMCC 1.12827</strain>
    </source>
</reference>
<feature type="compositionally biased region" description="Low complexity" evidence="1">
    <location>
        <begin position="86"/>
        <end position="112"/>
    </location>
</feature>
<feature type="compositionally biased region" description="Basic and acidic residues" evidence="1">
    <location>
        <begin position="134"/>
        <end position="144"/>
    </location>
</feature>
<comment type="caution">
    <text evidence="3">The sequence shown here is derived from an EMBL/GenBank/DDBJ whole genome shotgun (WGS) entry which is preliminary data.</text>
</comment>
<evidence type="ECO:0000256" key="1">
    <source>
        <dbReference type="SAM" id="MobiDB-lite"/>
    </source>
</evidence>
<keyword evidence="4" id="KW-1185">Reference proteome</keyword>
<evidence type="ECO:0000256" key="2">
    <source>
        <dbReference type="SAM" id="Phobius"/>
    </source>
</evidence>
<gene>
    <name evidence="3" type="ORF">GCM10011489_02420</name>
</gene>
<protein>
    <submittedName>
        <fullName evidence="3">Uncharacterized protein</fullName>
    </submittedName>
</protein>
<keyword evidence="2" id="KW-0812">Transmembrane</keyword>
<feature type="region of interest" description="Disordered" evidence="1">
    <location>
        <begin position="55"/>
        <end position="144"/>
    </location>
</feature>
<keyword evidence="2" id="KW-1133">Transmembrane helix</keyword>
<evidence type="ECO:0000313" key="4">
    <source>
        <dbReference type="Proteomes" id="UP000621454"/>
    </source>
</evidence>
<sequence length="144" mass="14950">MTHAVVAAAGTILAASDQQQGPEFGKASPLGLLIIVVLLVATVFLIWSMNKRLRKLPKDFDPSDPGPDQELDEATDRQATDRTATDARSSATGRPRTPSTSEPGSDSDSSTDVLDAGRSGENAPAGLGSASSERGSDDRSGQAR</sequence>